<accession>A0A8I6R914</accession>
<name>A0A8I6R914_CIMLE</name>
<keyword evidence="2" id="KW-0732">Signal</keyword>
<feature type="region of interest" description="Disordered" evidence="1">
    <location>
        <begin position="136"/>
        <end position="158"/>
    </location>
</feature>
<evidence type="ECO:0000256" key="1">
    <source>
        <dbReference type="SAM" id="MobiDB-lite"/>
    </source>
</evidence>
<proteinExistence type="predicted"/>
<feature type="compositionally biased region" description="Basic and acidic residues" evidence="1">
    <location>
        <begin position="221"/>
        <end position="230"/>
    </location>
</feature>
<evidence type="ECO:0000256" key="2">
    <source>
        <dbReference type="SAM" id="SignalP"/>
    </source>
</evidence>
<dbReference type="KEGG" id="clec:106661240"/>
<dbReference type="EnsemblMetazoa" id="XM_014384515.2">
    <property type="protein sequence ID" value="XP_014240001.1"/>
    <property type="gene ID" value="LOC106661240"/>
</dbReference>
<dbReference type="InterPro" id="IPR024887">
    <property type="entry name" value="Ashwin"/>
</dbReference>
<dbReference type="GeneID" id="106661240"/>
<feature type="region of interest" description="Disordered" evidence="1">
    <location>
        <begin position="187"/>
        <end position="260"/>
    </location>
</feature>
<dbReference type="Proteomes" id="UP000494040">
    <property type="component" value="Unassembled WGS sequence"/>
</dbReference>
<keyword evidence="4" id="KW-1185">Reference proteome</keyword>
<feature type="signal peptide" evidence="2">
    <location>
        <begin position="1"/>
        <end position="32"/>
    </location>
</feature>
<feature type="compositionally biased region" description="Basic and acidic residues" evidence="1">
    <location>
        <begin position="187"/>
        <end position="198"/>
    </location>
</feature>
<reference evidence="3" key="1">
    <citation type="submission" date="2022-01" db="UniProtKB">
        <authorList>
            <consortium name="EnsemblMetazoa"/>
        </authorList>
    </citation>
    <scope>IDENTIFICATION</scope>
</reference>
<evidence type="ECO:0008006" key="5">
    <source>
        <dbReference type="Google" id="ProtNLM"/>
    </source>
</evidence>
<dbReference type="RefSeq" id="XP_014240001.1">
    <property type="nucleotide sequence ID" value="XM_014384515.2"/>
</dbReference>
<dbReference type="GO" id="GO:0048598">
    <property type="term" value="P:embryonic morphogenesis"/>
    <property type="evidence" value="ECO:0007669"/>
    <property type="project" value="InterPro"/>
</dbReference>
<evidence type="ECO:0000313" key="3">
    <source>
        <dbReference type="EnsemblMetazoa" id="XP_014240001.1"/>
    </source>
</evidence>
<protein>
    <recommendedName>
        <fullName evidence="5">Ashwin</fullName>
    </recommendedName>
</protein>
<feature type="chain" id="PRO_5035208225" description="Ashwin" evidence="2">
    <location>
        <begin position="33"/>
        <end position="260"/>
    </location>
</feature>
<dbReference type="Pfam" id="PF15323">
    <property type="entry name" value="Ashwin"/>
    <property type="match status" value="1"/>
</dbReference>
<dbReference type="OMA" id="ACCVKND"/>
<dbReference type="OrthoDB" id="10071059at2759"/>
<dbReference type="AlphaFoldDB" id="A0A8I6R914"/>
<organism evidence="3 4">
    <name type="scientific">Cimex lectularius</name>
    <name type="common">Bed bug</name>
    <name type="synonym">Acanthia lectularia</name>
    <dbReference type="NCBI Taxonomy" id="79782"/>
    <lineage>
        <taxon>Eukaryota</taxon>
        <taxon>Metazoa</taxon>
        <taxon>Ecdysozoa</taxon>
        <taxon>Arthropoda</taxon>
        <taxon>Hexapoda</taxon>
        <taxon>Insecta</taxon>
        <taxon>Pterygota</taxon>
        <taxon>Neoptera</taxon>
        <taxon>Paraneoptera</taxon>
        <taxon>Hemiptera</taxon>
        <taxon>Heteroptera</taxon>
        <taxon>Panheteroptera</taxon>
        <taxon>Cimicomorpha</taxon>
        <taxon>Cimicidae</taxon>
        <taxon>Cimex</taxon>
    </lineage>
</organism>
<evidence type="ECO:0000313" key="4">
    <source>
        <dbReference type="Proteomes" id="UP000494040"/>
    </source>
</evidence>
<dbReference type="GO" id="GO:0072669">
    <property type="term" value="C:tRNA-splicing ligase complex"/>
    <property type="evidence" value="ECO:0007669"/>
    <property type="project" value="InterPro"/>
</dbReference>
<sequence length="260" mass="30143">MDHCRLPLSNGRLFFCYLRCCLFLLFIQKLKESVLLHGMETKRPTVYDLLQPELLTVEQLCEILHTKCISKNFSKCNKEELVEIFRRVAYPLPQRPYSTKTMRGKLLARRQSLENKKRTSTPSFKTLTHVEVSPRKSMVAGLSKQADQDTRIKPPIDSSNLKHKIIKLNSTNRRKSDDLEKVVIKDKSKECSSQKERSAPCQEETNEDRDEFNGKKHKKIKIDFSDKSEKSTPTPKVVDSKRLSSSTEVVPKKKHKRIVI</sequence>